<reference evidence="6 7" key="1">
    <citation type="journal article" date="2017" name="Mol. Ecol.">
        <title>Comparative and population genomic landscape of Phellinus noxius: A hypervariable fungus causing root rot in trees.</title>
        <authorList>
            <person name="Chung C.L."/>
            <person name="Lee T.J."/>
            <person name="Akiba M."/>
            <person name="Lee H.H."/>
            <person name="Kuo T.H."/>
            <person name="Liu D."/>
            <person name="Ke H.M."/>
            <person name="Yokoi T."/>
            <person name="Roa M.B."/>
            <person name="Lu M.J."/>
            <person name="Chang Y.Y."/>
            <person name="Ann P.J."/>
            <person name="Tsai J.N."/>
            <person name="Chen C.Y."/>
            <person name="Tzean S.S."/>
            <person name="Ota Y."/>
            <person name="Hattori T."/>
            <person name="Sahashi N."/>
            <person name="Liou R.F."/>
            <person name="Kikuchi T."/>
            <person name="Tsai I.J."/>
        </authorList>
    </citation>
    <scope>NUCLEOTIDE SEQUENCE [LARGE SCALE GENOMIC DNA]</scope>
    <source>
        <strain evidence="6 7">FFPRI411160</strain>
    </source>
</reference>
<sequence length="134" mass="14432">MSGEREPLLGGVARILNSRVMFRTGALFAAVGIITGAFGAHGLKKRPGIDADKIHSWETAAHYAMYNGLALMFLSTHPRFSVHRFAGPAIAVGSFVFSSSIYALVLNRDRFRFLGPVTPMGGAVMIAGYLSLLF</sequence>
<dbReference type="InterPro" id="IPR006696">
    <property type="entry name" value="DUF423"/>
</dbReference>
<dbReference type="InParanoid" id="A0A286UT93"/>
<feature type="transmembrane region" description="Helical" evidence="5">
    <location>
        <begin position="20"/>
        <end position="40"/>
    </location>
</feature>
<name>A0A286UT93_9AGAM</name>
<comment type="caution">
    <text evidence="6">The sequence shown here is derived from an EMBL/GenBank/DDBJ whole genome shotgun (WGS) entry which is preliminary data.</text>
</comment>
<gene>
    <name evidence="6" type="ORF">PNOK_0274600</name>
</gene>
<keyword evidence="3 5" id="KW-1133">Transmembrane helix</keyword>
<dbReference type="FunCoup" id="A0A286UT93">
    <property type="interactions" value="46"/>
</dbReference>
<keyword evidence="2 5" id="KW-0812">Transmembrane</keyword>
<evidence type="ECO:0000313" key="6">
    <source>
        <dbReference type="EMBL" id="PAV22789.1"/>
    </source>
</evidence>
<accession>A0A286UT93</accession>
<evidence type="ECO:0000256" key="3">
    <source>
        <dbReference type="ARBA" id="ARBA00022989"/>
    </source>
</evidence>
<dbReference type="PANTHER" id="PTHR43461">
    <property type="entry name" value="TRANSMEMBRANE PROTEIN 256"/>
    <property type="match status" value="1"/>
</dbReference>
<keyword evidence="7" id="KW-1185">Reference proteome</keyword>
<dbReference type="OrthoDB" id="269173at2759"/>
<keyword evidence="4 5" id="KW-0472">Membrane</keyword>
<feature type="transmembrane region" description="Helical" evidence="5">
    <location>
        <begin position="113"/>
        <end position="132"/>
    </location>
</feature>
<dbReference type="Pfam" id="PF04241">
    <property type="entry name" value="DUF423"/>
    <property type="match status" value="1"/>
</dbReference>
<proteinExistence type="predicted"/>
<comment type="subcellular location">
    <subcellularLocation>
        <location evidence="1">Membrane</location>
        <topology evidence="1">Multi-pass membrane protein</topology>
    </subcellularLocation>
</comment>
<organism evidence="6 7">
    <name type="scientific">Pyrrhoderma noxium</name>
    <dbReference type="NCBI Taxonomy" id="2282107"/>
    <lineage>
        <taxon>Eukaryota</taxon>
        <taxon>Fungi</taxon>
        <taxon>Dikarya</taxon>
        <taxon>Basidiomycota</taxon>
        <taxon>Agaricomycotina</taxon>
        <taxon>Agaricomycetes</taxon>
        <taxon>Hymenochaetales</taxon>
        <taxon>Hymenochaetaceae</taxon>
        <taxon>Pyrrhoderma</taxon>
    </lineage>
</organism>
<evidence type="ECO:0000256" key="2">
    <source>
        <dbReference type="ARBA" id="ARBA00022692"/>
    </source>
</evidence>
<dbReference type="GO" id="GO:0016020">
    <property type="term" value="C:membrane"/>
    <property type="evidence" value="ECO:0007669"/>
    <property type="project" value="UniProtKB-SubCell"/>
</dbReference>
<evidence type="ECO:0000256" key="5">
    <source>
        <dbReference type="SAM" id="Phobius"/>
    </source>
</evidence>
<feature type="transmembrane region" description="Helical" evidence="5">
    <location>
        <begin position="86"/>
        <end position="106"/>
    </location>
</feature>
<evidence type="ECO:0000256" key="1">
    <source>
        <dbReference type="ARBA" id="ARBA00004141"/>
    </source>
</evidence>
<protein>
    <submittedName>
        <fullName evidence="6">Uncharacterized protein</fullName>
    </submittedName>
</protein>
<evidence type="ECO:0000256" key="4">
    <source>
        <dbReference type="ARBA" id="ARBA00023136"/>
    </source>
</evidence>
<dbReference type="EMBL" id="NBII01000002">
    <property type="protein sequence ID" value="PAV22789.1"/>
    <property type="molecule type" value="Genomic_DNA"/>
</dbReference>
<evidence type="ECO:0000313" key="7">
    <source>
        <dbReference type="Proteomes" id="UP000217199"/>
    </source>
</evidence>
<dbReference type="PANTHER" id="PTHR43461:SF1">
    <property type="entry name" value="TRANSMEMBRANE PROTEIN 256"/>
    <property type="match status" value="1"/>
</dbReference>
<dbReference type="Proteomes" id="UP000217199">
    <property type="component" value="Unassembled WGS sequence"/>
</dbReference>
<dbReference type="AlphaFoldDB" id="A0A286UT93"/>